<keyword evidence="3" id="KW-0223">Dioxygenase</keyword>
<dbReference type="SUPFAM" id="SSF54593">
    <property type="entry name" value="Glyoxalase/Bleomycin resistance protein/Dihydroxybiphenyl dioxygenase"/>
    <property type="match status" value="1"/>
</dbReference>
<feature type="domain" description="VOC" evidence="2">
    <location>
        <begin position="13"/>
        <end position="136"/>
    </location>
</feature>
<dbReference type="Gene3D" id="3.10.180.10">
    <property type="entry name" value="2,3-Dihydroxybiphenyl 1,2-Dioxygenase, domain 1"/>
    <property type="match status" value="1"/>
</dbReference>
<evidence type="ECO:0000313" key="4">
    <source>
        <dbReference type="Proteomes" id="UP000198882"/>
    </source>
</evidence>
<dbReference type="Proteomes" id="UP000198882">
    <property type="component" value="Unassembled WGS sequence"/>
</dbReference>
<dbReference type="AlphaFoldDB" id="A0A1G9F846"/>
<reference evidence="4" key="1">
    <citation type="submission" date="2016-10" db="EMBL/GenBank/DDBJ databases">
        <authorList>
            <person name="Varghese N."/>
            <person name="Submissions S."/>
        </authorList>
    </citation>
    <scope>NUCLEOTIDE SEQUENCE [LARGE SCALE GENOMIC DNA]</scope>
    <source>
        <strain evidence="4">B4,CECT 8067,JCM 17497</strain>
    </source>
</reference>
<accession>A0A1G9F846</accession>
<keyword evidence="3" id="KW-0560">Oxidoreductase</keyword>
<evidence type="ECO:0000259" key="2">
    <source>
        <dbReference type="PROSITE" id="PS51819"/>
    </source>
</evidence>
<dbReference type="InterPro" id="IPR004360">
    <property type="entry name" value="Glyas_Fos-R_dOase_dom"/>
</dbReference>
<dbReference type="Pfam" id="PF00903">
    <property type="entry name" value="Glyoxalase"/>
    <property type="match status" value="1"/>
</dbReference>
<dbReference type="PROSITE" id="PS51819">
    <property type="entry name" value="VOC"/>
    <property type="match status" value="1"/>
</dbReference>
<evidence type="ECO:0000256" key="1">
    <source>
        <dbReference type="ARBA" id="ARBA00022723"/>
    </source>
</evidence>
<dbReference type="EMBL" id="FNFE01000007">
    <property type="protein sequence ID" value="SDK84528.1"/>
    <property type="molecule type" value="Genomic_DNA"/>
</dbReference>
<keyword evidence="4" id="KW-1185">Reference proteome</keyword>
<dbReference type="OrthoDB" id="166801at2157"/>
<dbReference type="RefSeq" id="WP_090311202.1">
    <property type="nucleotide sequence ID" value="NZ_FNFE01000007.1"/>
</dbReference>
<dbReference type="GO" id="GO:0051213">
    <property type="term" value="F:dioxygenase activity"/>
    <property type="evidence" value="ECO:0007669"/>
    <property type="project" value="UniProtKB-KW"/>
</dbReference>
<dbReference type="InterPro" id="IPR051332">
    <property type="entry name" value="Fosfomycin_Res_Enzymes"/>
</dbReference>
<name>A0A1G9F846_9EURY</name>
<evidence type="ECO:0000313" key="3">
    <source>
        <dbReference type="EMBL" id="SDK84528.1"/>
    </source>
</evidence>
<dbReference type="STRING" id="1095776.SAMN04515672_4122"/>
<dbReference type="GO" id="GO:0046872">
    <property type="term" value="F:metal ion binding"/>
    <property type="evidence" value="ECO:0007669"/>
    <property type="project" value="UniProtKB-KW"/>
</dbReference>
<sequence>MSRDHADPARAGGLHHVELYASDLEASVAFWDWLLAELGYEQKNEWGGGRSWINGPTYLVLVRADDADQPFDRRAAGLNHLAFHGTSREQVDRLTDGVRDRADATVLYEDRHPYAGGYYALYCEDPEGIKVEVVAPDEPADV</sequence>
<dbReference type="InterPro" id="IPR029068">
    <property type="entry name" value="Glyas_Bleomycin-R_OHBP_Dase"/>
</dbReference>
<proteinExistence type="predicted"/>
<organism evidence="3 4">
    <name type="scientific">Natronorubrum texcoconense</name>
    <dbReference type="NCBI Taxonomy" id="1095776"/>
    <lineage>
        <taxon>Archaea</taxon>
        <taxon>Methanobacteriati</taxon>
        <taxon>Methanobacteriota</taxon>
        <taxon>Stenosarchaea group</taxon>
        <taxon>Halobacteria</taxon>
        <taxon>Halobacteriales</taxon>
        <taxon>Natrialbaceae</taxon>
        <taxon>Natronorubrum</taxon>
    </lineage>
</organism>
<gene>
    <name evidence="3" type="ORF">SAMN04515672_4122</name>
</gene>
<keyword evidence="1" id="KW-0479">Metal-binding</keyword>
<dbReference type="InterPro" id="IPR037523">
    <property type="entry name" value="VOC_core"/>
</dbReference>
<dbReference type="PANTHER" id="PTHR36113:SF6">
    <property type="entry name" value="FOSFOMYCIN RESISTANCE PROTEIN FOSX"/>
    <property type="match status" value="1"/>
</dbReference>
<protein>
    <submittedName>
        <fullName evidence="3">Glyoxalase/Bleomycin resistance protein/Dioxygenase superfamily protein</fullName>
    </submittedName>
</protein>
<dbReference type="PANTHER" id="PTHR36113">
    <property type="entry name" value="LYASE, PUTATIVE-RELATED-RELATED"/>
    <property type="match status" value="1"/>
</dbReference>